<dbReference type="InterPro" id="IPR039994">
    <property type="entry name" value="NO66-like"/>
</dbReference>
<accession>A0A2P2MXR0</accession>
<sequence length="759" mass="86757">MSEMENNESRSHKRRRREKKKCVEITPFPLLLAATLTSSRNRHDSRQYLIKKCLNNLQLSNQETLPSIQSLLPVLLKSRFPEIACRSAEIVGAVSMLSLQMNERVVSDDETVKALISALGSPNRRVSMAACNALLDLSTTSVARRRLLEFSALDCHLVRLCPGKDTSICFTRILLEKDELSISFLHAAITLINSCTAVQLEKIPMLLSESFLVVLKKLWANAHNQVLLGNSLKSSEDCRFLVGIIRTNELAETIFRLSTKERQFPVSLSSTLVKNRIWGEPSFKSFISDSWEASPLLVRRLFRPLIEENDVLSSFVQSLNCEVSFPTFLSSMLQNFVSCLPIASDELDILSFLDEVRNELGCPIIYQQDIRVIRTEKQSKKEVHFFHNDSDPCSIKPTRVFSIDNIKKCEEAYKEGYTIALRGMEFRFASIAAIADALASLFGQPSVGANLYLTPPNSQGLAVHTDDHCVFVCQLFGMKQWTIYSQSNLLLPRLYDPLDSIHSKVDGSLAGHMKFLLSEGDILYIPRGFPHEACTDDIEFCGFARFSLHLTFGIEVEPPFEWEGFVHVALYCWDLTQKQPHHAFVEPLPGIPNVIFVNLLHAMIELISTYDPAFQKACLVAALSAPLDTSDWFYLSQLNMFTHLIEKISRESRFLEMLEKMESAIERKENPFPRMRWLQHLYPERVTFKEHDWNMAFMEVQNLLPEDKEKAEATFIQIKTRFCSKVVFEDVIDTYKLLLEKYKKSRKQYMNGMLSLHSN</sequence>
<keyword evidence="3" id="KW-0223">Dioxygenase</keyword>
<dbReference type="PANTHER" id="PTHR13096">
    <property type="entry name" value="MINA53 MYC INDUCED NUCLEAR ANTIGEN"/>
    <property type="match status" value="1"/>
</dbReference>
<dbReference type="GO" id="GO:0051864">
    <property type="term" value="F:histone H3K36 demethylase activity"/>
    <property type="evidence" value="ECO:0007669"/>
    <property type="project" value="TreeGrafter"/>
</dbReference>
<evidence type="ECO:0000256" key="1">
    <source>
        <dbReference type="ARBA" id="ARBA00022723"/>
    </source>
</evidence>
<comment type="cofactor">
    <cofactor evidence="3">
        <name>Fe(2+)</name>
        <dbReference type="ChEBI" id="CHEBI:29033"/>
    </cofactor>
    <text evidence="3">Binds 1 Fe(2+) ion per subunit.</text>
</comment>
<dbReference type="EC" id="1.14.11.-" evidence="3"/>
<dbReference type="GO" id="GO:0005730">
    <property type="term" value="C:nucleolus"/>
    <property type="evidence" value="ECO:0007669"/>
    <property type="project" value="TreeGrafter"/>
</dbReference>
<evidence type="ECO:0000259" key="5">
    <source>
        <dbReference type="PROSITE" id="PS51184"/>
    </source>
</evidence>
<dbReference type="PROSITE" id="PS51184">
    <property type="entry name" value="JMJC"/>
    <property type="match status" value="1"/>
</dbReference>
<dbReference type="EMBL" id="GGEC01054526">
    <property type="protein sequence ID" value="MBX35010.1"/>
    <property type="molecule type" value="Transcribed_RNA"/>
</dbReference>
<proteinExistence type="inferred from homology"/>
<dbReference type="PANTHER" id="PTHR13096:SF9">
    <property type="entry name" value="BIFUNCTIONAL LYSINE-SPECIFIC DEMETHYLASE AND HISTIDYL-HYDROXYLASE"/>
    <property type="match status" value="1"/>
</dbReference>
<keyword evidence="3" id="KW-0539">Nucleus</keyword>
<organism evidence="6">
    <name type="scientific">Rhizophora mucronata</name>
    <name type="common">Asiatic mangrove</name>
    <dbReference type="NCBI Taxonomy" id="61149"/>
    <lineage>
        <taxon>Eukaryota</taxon>
        <taxon>Viridiplantae</taxon>
        <taxon>Streptophyta</taxon>
        <taxon>Embryophyta</taxon>
        <taxon>Tracheophyta</taxon>
        <taxon>Spermatophyta</taxon>
        <taxon>Magnoliopsida</taxon>
        <taxon>eudicotyledons</taxon>
        <taxon>Gunneridae</taxon>
        <taxon>Pentapetalae</taxon>
        <taxon>rosids</taxon>
        <taxon>fabids</taxon>
        <taxon>Malpighiales</taxon>
        <taxon>Rhizophoraceae</taxon>
        <taxon>Rhizophora</taxon>
    </lineage>
</organism>
<protein>
    <recommendedName>
        <fullName evidence="3">Bifunctional lysine-specific demethylase and histidyl-hydroxylase</fullName>
        <ecNumber evidence="3">1.14.11.-</ecNumber>
    </recommendedName>
</protein>
<dbReference type="Gene3D" id="2.60.120.650">
    <property type="entry name" value="Cupin"/>
    <property type="match status" value="1"/>
</dbReference>
<keyword evidence="1 3" id="KW-0479">Metal-binding</keyword>
<evidence type="ECO:0000256" key="3">
    <source>
        <dbReference type="RuleBase" id="RU366061"/>
    </source>
</evidence>
<feature type="compositionally biased region" description="Basic residues" evidence="4">
    <location>
        <begin position="11"/>
        <end position="20"/>
    </location>
</feature>
<keyword evidence="3" id="KW-0805">Transcription regulation</keyword>
<name>A0A2P2MXR0_RHIMU</name>
<comment type="similarity">
    <text evidence="3">Belongs to the ROX family.</text>
</comment>
<evidence type="ECO:0000256" key="4">
    <source>
        <dbReference type="SAM" id="MobiDB-lite"/>
    </source>
</evidence>
<comment type="function">
    <text evidence="3">Oxygenase that can act as both a histone lysine demethylase and a ribosomal histidine hydroxylase.</text>
</comment>
<comment type="subcellular location">
    <subcellularLocation>
        <location evidence="3">Nucleus</location>
    </subcellularLocation>
</comment>
<feature type="domain" description="JmjC" evidence="5">
    <location>
        <begin position="417"/>
        <end position="571"/>
    </location>
</feature>
<reference evidence="6" key="1">
    <citation type="submission" date="2018-02" db="EMBL/GenBank/DDBJ databases">
        <title>Rhizophora mucronata_Transcriptome.</title>
        <authorList>
            <person name="Meera S.P."/>
            <person name="Sreeshan A."/>
            <person name="Augustine A."/>
        </authorList>
    </citation>
    <scope>NUCLEOTIDE SEQUENCE</scope>
    <source>
        <tissue evidence="6">Leaf</tissue>
    </source>
</reference>
<keyword evidence="2 3" id="KW-0408">Iron</keyword>
<dbReference type="InterPro" id="IPR016024">
    <property type="entry name" value="ARM-type_fold"/>
</dbReference>
<dbReference type="SUPFAM" id="SSF48371">
    <property type="entry name" value="ARM repeat"/>
    <property type="match status" value="1"/>
</dbReference>
<dbReference type="GO" id="GO:0005506">
    <property type="term" value="F:iron ion binding"/>
    <property type="evidence" value="ECO:0007669"/>
    <property type="project" value="UniProtKB-UniRule"/>
</dbReference>
<evidence type="ECO:0000313" key="6">
    <source>
        <dbReference type="EMBL" id="MBX35010.1"/>
    </source>
</evidence>
<dbReference type="InterPro" id="IPR003347">
    <property type="entry name" value="JmjC_dom"/>
</dbReference>
<evidence type="ECO:0000256" key="2">
    <source>
        <dbReference type="ARBA" id="ARBA00023004"/>
    </source>
</evidence>
<dbReference type="GO" id="GO:0032453">
    <property type="term" value="F:histone H3K4 demethylase activity"/>
    <property type="evidence" value="ECO:0007669"/>
    <property type="project" value="TreeGrafter"/>
</dbReference>
<keyword evidence="3" id="KW-0560">Oxidoreductase</keyword>
<dbReference type="Pfam" id="PF08007">
    <property type="entry name" value="JmjC_2"/>
    <property type="match status" value="1"/>
</dbReference>
<feature type="region of interest" description="Disordered" evidence="4">
    <location>
        <begin position="1"/>
        <end position="20"/>
    </location>
</feature>
<keyword evidence="3" id="KW-0804">Transcription</keyword>
<dbReference type="SUPFAM" id="SSF51197">
    <property type="entry name" value="Clavaminate synthase-like"/>
    <property type="match status" value="1"/>
</dbReference>
<dbReference type="AlphaFoldDB" id="A0A2P2MXR0"/>